<evidence type="ECO:0000256" key="2">
    <source>
        <dbReference type="ARBA" id="ARBA00007200"/>
    </source>
</evidence>
<feature type="transmembrane region" description="Helical" evidence="9">
    <location>
        <begin position="179"/>
        <end position="199"/>
    </location>
</feature>
<dbReference type="Proteomes" id="UP000283509">
    <property type="component" value="Unassembled WGS sequence"/>
</dbReference>
<evidence type="ECO:0000313" key="11">
    <source>
        <dbReference type="EMBL" id="ROT78125.1"/>
    </source>
</evidence>
<evidence type="ECO:0000256" key="5">
    <source>
        <dbReference type="ARBA" id="ARBA00022989"/>
    </source>
</evidence>
<reference evidence="11 12" key="1">
    <citation type="submission" date="2018-04" db="EMBL/GenBank/DDBJ databases">
        <authorList>
            <person name="Zhang X."/>
            <person name="Yuan J."/>
            <person name="Li F."/>
            <person name="Xiang J."/>
        </authorList>
    </citation>
    <scope>NUCLEOTIDE SEQUENCE [LARGE SCALE GENOMIC DNA]</scope>
    <source>
        <tissue evidence="11">Muscle</tissue>
    </source>
</reference>
<comment type="similarity">
    <text evidence="2">Belongs to the polycystin family.</text>
</comment>
<dbReference type="Pfam" id="PF01477">
    <property type="entry name" value="PLAT"/>
    <property type="match status" value="1"/>
</dbReference>
<dbReference type="PROSITE" id="PS50095">
    <property type="entry name" value="PLAT"/>
    <property type="match status" value="1"/>
</dbReference>
<comment type="caution">
    <text evidence="7">Lacks conserved residue(s) required for the propagation of feature annotation.</text>
</comment>
<evidence type="ECO:0000256" key="8">
    <source>
        <dbReference type="SAM" id="MobiDB-lite"/>
    </source>
</evidence>
<dbReference type="EMBL" id="QCYY01001427">
    <property type="protein sequence ID" value="ROT78125.1"/>
    <property type="molecule type" value="Genomic_DNA"/>
</dbReference>
<evidence type="ECO:0000256" key="1">
    <source>
        <dbReference type="ARBA" id="ARBA00004141"/>
    </source>
</evidence>
<evidence type="ECO:0000256" key="9">
    <source>
        <dbReference type="SAM" id="Phobius"/>
    </source>
</evidence>
<protein>
    <submittedName>
        <fullName evidence="11">Putative pkd1l2</fullName>
    </submittedName>
</protein>
<feature type="transmembrane region" description="Helical" evidence="9">
    <location>
        <begin position="861"/>
        <end position="878"/>
    </location>
</feature>
<keyword evidence="6 9" id="KW-0472">Membrane</keyword>
<reference evidence="11 12" key="2">
    <citation type="submission" date="2019-01" db="EMBL/GenBank/DDBJ databases">
        <title>The decoding of complex shrimp genome reveals the adaptation for benthos swimmer, frequently molting mechanism and breeding impact on genome.</title>
        <authorList>
            <person name="Sun Y."/>
            <person name="Gao Y."/>
            <person name="Yu Y."/>
        </authorList>
    </citation>
    <scope>NUCLEOTIDE SEQUENCE [LARGE SCALE GENOMIC DNA]</scope>
    <source>
        <tissue evidence="11">Muscle</tissue>
    </source>
</reference>
<dbReference type="InterPro" id="IPR046791">
    <property type="entry name" value="Polycystin_dom"/>
</dbReference>
<dbReference type="Pfam" id="PF20519">
    <property type="entry name" value="Polycystin_dom"/>
    <property type="match status" value="1"/>
</dbReference>
<dbReference type="GO" id="GO:0050982">
    <property type="term" value="P:detection of mechanical stimulus"/>
    <property type="evidence" value="ECO:0007669"/>
    <property type="project" value="TreeGrafter"/>
</dbReference>
<evidence type="ECO:0000256" key="4">
    <source>
        <dbReference type="ARBA" id="ARBA00022729"/>
    </source>
</evidence>
<accession>A0A3R7QGG6</accession>
<feature type="transmembrane region" description="Helical" evidence="9">
    <location>
        <begin position="562"/>
        <end position="582"/>
    </location>
</feature>
<dbReference type="OrthoDB" id="6379436at2759"/>
<keyword evidence="4" id="KW-0732">Signal</keyword>
<name>A0A3R7QGG6_PENVA</name>
<dbReference type="SMART" id="SM00303">
    <property type="entry name" value="GPS"/>
    <property type="match status" value="1"/>
</dbReference>
<dbReference type="InterPro" id="IPR036392">
    <property type="entry name" value="PLAT/LH2_dom_sf"/>
</dbReference>
<proteinExistence type="inferred from homology"/>
<dbReference type="PANTHER" id="PTHR10877:SF150">
    <property type="entry name" value="REJ DOMAIN-CONTAINING PROTEIN"/>
    <property type="match status" value="1"/>
</dbReference>
<dbReference type="Gene3D" id="2.60.60.20">
    <property type="entry name" value="PLAT/LH2 domain"/>
    <property type="match status" value="1"/>
</dbReference>
<dbReference type="InterPro" id="IPR000434">
    <property type="entry name" value="PC1"/>
</dbReference>
<evidence type="ECO:0000313" key="12">
    <source>
        <dbReference type="Proteomes" id="UP000283509"/>
    </source>
</evidence>
<evidence type="ECO:0000256" key="6">
    <source>
        <dbReference type="ARBA" id="ARBA00023136"/>
    </source>
</evidence>
<dbReference type="PRINTS" id="PR00500">
    <property type="entry name" value="POLYCYSTIN1"/>
</dbReference>
<keyword evidence="3 9" id="KW-0812">Transmembrane</keyword>
<sequence>MYSNFNITKNDSSVNIEVVLPNANPRMFIMVYQPRLPTLTNYSRFTFIKDLPVVNGTYDWFFTSADLNGTGRYFVGIGEFKPGFDLSKMNDPVKNNVGVKDLVNVSMNYYLRVFTSGCYFFEDQQEEWKGQGMSVTLSNHKMTICNSTHLTSFGSGMFVMPNTIDFNYVFVNMGFTDNLTIYLTLIVSLLIFVLLMIYARYKDKQDVTKLGATPLPDNDLEDKYLYEMLVFTGNKKSAQTDSVVQFIVSGEEDETDVRTLGDAKRKILRKDGVDVFVMAVPRPLGNLEYMRIWHDNSGRGPNASWYMSYIVFRDVQTGITSSWPEEEFAVEHDDGQIDRLIAVAGKEQITEFKHLFNTTKNKNIADGHLWFSVFLRPPRSRFTRCQRVGSCFALLFLSMLANAMWYDVVPEQTGTGGLQLGPFSLSPEQIGVGIMANLVVFPPSILIVFIFRRSPPKKLRKNRINEAVKKSKKASEPTPDRPDSARSNIFLIAMLISVICKSRDLDEEDSEEDEEDPEICSDEEWLHRAPTRNKKLKQKKIDRETLDQLKKAREKEIEMWDIIKEIFSYSIFLWIFLTLSYGNRDPNAFYMQKTLREAFIHEGAVDGTDFSKVSNTNMFWYYLNNGLMTDLRADTLYNGKPPYSLRGFLNDWCNRIMGYAIIRQIRARKNSCRVPSAMKSLTTNCSGFGGLVNEDNEHYCAGWELPTERTKNSKACRKGEFRYSSAWDLQSLPVWGNRDWYSGGGYVIHLRGPTDEVLQNFKFLESNKWIDASTRAVLIEFSSYNSQVNLFGTSIIMAEFTPGGGISPHFRFEGIRLLQHHDNFGFFIYACEAAFVLFVLYFTGREARLMYRMRMEYFKNYWSYAEIAIIFACYSAMACSKCSTKNVRTAYVACNTITPTLGTNSSTGHLGFVLNK</sequence>
<feature type="domain" description="PLAT" evidence="10">
    <location>
        <begin position="224"/>
        <end position="343"/>
    </location>
</feature>
<dbReference type="Pfam" id="PF08016">
    <property type="entry name" value="PKD_channel"/>
    <property type="match status" value="1"/>
</dbReference>
<dbReference type="PANTHER" id="PTHR10877">
    <property type="entry name" value="POLYCYSTIN FAMILY MEMBER"/>
    <property type="match status" value="1"/>
</dbReference>
<dbReference type="InterPro" id="IPR001024">
    <property type="entry name" value="PLAT/LH2_dom"/>
</dbReference>
<gene>
    <name evidence="11" type="ORF">C7M84_003162</name>
</gene>
<feature type="transmembrane region" description="Helical" evidence="9">
    <location>
        <begin position="388"/>
        <end position="406"/>
    </location>
</feature>
<dbReference type="GO" id="GO:0005262">
    <property type="term" value="F:calcium channel activity"/>
    <property type="evidence" value="ECO:0007669"/>
    <property type="project" value="TreeGrafter"/>
</dbReference>
<dbReference type="InterPro" id="IPR051223">
    <property type="entry name" value="Polycystin"/>
</dbReference>
<dbReference type="AlphaFoldDB" id="A0A3R7QGG6"/>
<dbReference type="SUPFAM" id="SSF49723">
    <property type="entry name" value="Lipase/lipooxygenase domain (PLAT/LH2 domain)"/>
    <property type="match status" value="1"/>
</dbReference>
<feature type="compositionally biased region" description="Basic and acidic residues" evidence="8">
    <location>
        <begin position="463"/>
        <end position="484"/>
    </location>
</feature>
<evidence type="ECO:0000256" key="3">
    <source>
        <dbReference type="ARBA" id="ARBA00022692"/>
    </source>
</evidence>
<dbReference type="InterPro" id="IPR013122">
    <property type="entry name" value="PKD1_2_channel"/>
</dbReference>
<evidence type="ECO:0000256" key="7">
    <source>
        <dbReference type="PROSITE-ProRule" id="PRU00152"/>
    </source>
</evidence>
<organism evidence="11 12">
    <name type="scientific">Penaeus vannamei</name>
    <name type="common">Whiteleg shrimp</name>
    <name type="synonym">Litopenaeus vannamei</name>
    <dbReference type="NCBI Taxonomy" id="6689"/>
    <lineage>
        <taxon>Eukaryota</taxon>
        <taxon>Metazoa</taxon>
        <taxon>Ecdysozoa</taxon>
        <taxon>Arthropoda</taxon>
        <taxon>Crustacea</taxon>
        <taxon>Multicrustacea</taxon>
        <taxon>Malacostraca</taxon>
        <taxon>Eumalacostraca</taxon>
        <taxon>Eucarida</taxon>
        <taxon>Decapoda</taxon>
        <taxon>Dendrobranchiata</taxon>
        <taxon>Penaeoidea</taxon>
        <taxon>Penaeidae</taxon>
        <taxon>Penaeus</taxon>
    </lineage>
</organism>
<keyword evidence="5 9" id="KW-1133">Transmembrane helix</keyword>
<feature type="transmembrane region" description="Helical" evidence="9">
    <location>
        <begin position="430"/>
        <end position="451"/>
    </location>
</feature>
<keyword evidence="12" id="KW-1185">Reference proteome</keyword>
<evidence type="ECO:0000259" key="10">
    <source>
        <dbReference type="PROSITE" id="PS50095"/>
    </source>
</evidence>
<comment type="caution">
    <text evidence="11">The sequence shown here is derived from an EMBL/GenBank/DDBJ whole genome shotgun (WGS) entry which is preliminary data.</text>
</comment>
<comment type="subcellular location">
    <subcellularLocation>
        <location evidence="1">Membrane</location>
        <topology evidence="1">Multi-pass membrane protein</topology>
    </subcellularLocation>
</comment>
<feature type="transmembrane region" description="Helical" evidence="9">
    <location>
        <begin position="824"/>
        <end position="841"/>
    </location>
</feature>
<dbReference type="InterPro" id="IPR000203">
    <property type="entry name" value="GPS"/>
</dbReference>
<feature type="region of interest" description="Disordered" evidence="8">
    <location>
        <begin position="462"/>
        <end position="484"/>
    </location>
</feature>
<dbReference type="GO" id="GO:0016020">
    <property type="term" value="C:membrane"/>
    <property type="evidence" value="ECO:0007669"/>
    <property type="project" value="UniProtKB-SubCell"/>
</dbReference>